<accession>A0A2P6MN25</accession>
<name>A0A2P6MN25_9EUKA</name>
<evidence type="ECO:0000313" key="1">
    <source>
        <dbReference type="EMBL" id="PRP73082.1"/>
    </source>
</evidence>
<protein>
    <submittedName>
        <fullName evidence="1">Uncharacterized protein</fullName>
    </submittedName>
</protein>
<comment type="caution">
    <text evidence="1">The sequence shown here is derived from an EMBL/GenBank/DDBJ whole genome shotgun (WGS) entry which is preliminary data.</text>
</comment>
<gene>
    <name evidence="1" type="ORF">PROFUN_16802</name>
</gene>
<organism evidence="1 2">
    <name type="scientific">Planoprotostelium fungivorum</name>
    <dbReference type="NCBI Taxonomy" id="1890364"/>
    <lineage>
        <taxon>Eukaryota</taxon>
        <taxon>Amoebozoa</taxon>
        <taxon>Evosea</taxon>
        <taxon>Variosea</taxon>
        <taxon>Cavosteliida</taxon>
        <taxon>Cavosteliaceae</taxon>
        <taxon>Planoprotostelium</taxon>
    </lineage>
</organism>
<feature type="non-terminal residue" evidence="1">
    <location>
        <position position="1"/>
    </location>
</feature>
<dbReference type="AlphaFoldDB" id="A0A2P6MN25"/>
<keyword evidence="2" id="KW-1185">Reference proteome</keyword>
<dbReference type="InParanoid" id="A0A2P6MN25"/>
<sequence length="43" mass="4926">CNVEFQKLLGYFCHSDICSNYATEVLIAYEVIYLQNGRLLAIP</sequence>
<evidence type="ECO:0000313" key="2">
    <source>
        <dbReference type="Proteomes" id="UP000241769"/>
    </source>
</evidence>
<reference evidence="1 2" key="1">
    <citation type="journal article" date="2018" name="Genome Biol. Evol.">
        <title>Multiple Roots of Fruiting Body Formation in Amoebozoa.</title>
        <authorList>
            <person name="Hillmann F."/>
            <person name="Forbes G."/>
            <person name="Novohradska S."/>
            <person name="Ferling I."/>
            <person name="Riege K."/>
            <person name="Groth M."/>
            <person name="Westermann M."/>
            <person name="Marz M."/>
            <person name="Spaller T."/>
            <person name="Winckler T."/>
            <person name="Schaap P."/>
            <person name="Glockner G."/>
        </authorList>
    </citation>
    <scope>NUCLEOTIDE SEQUENCE [LARGE SCALE GENOMIC DNA]</scope>
    <source>
        <strain evidence="1 2">Jena</strain>
    </source>
</reference>
<proteinExistence type="predicted"/>
<dbReference type="Proteomes" id="UP000241769">
    <property type="component" value="Unassembled WGS sequence"/>
</dbReference>
<dbReference type="EMBL" id="MDYQ01000675">
    <property type="protein sequence ID" value="PRP73082.1"/>
    <property type="molecule type" value="Genomic_DNA"/>
</dbReference>